<keyword evidence="2" id="KW-1185">Reference proteome</keyword>
<protein>
    <submittedName>
        <fullName evidence="1">Uncharacterized protein</fullName>
    </submittedName>
</protein>
<dbReference type="OrthoDB" id="4896008at2759"/>
<evidence type="ECO:0000313" key="2">
    <source>
        <dbReference type="Proteomes" id="UP000240760"/>
    </source>
</evidence>
<dbReference type="Proteomes" id="UP000240760">
    <property type="component" value="Unassembled WGS sequence"/>
</dbReference>
<gene>
    <name evidence="1" type="ORF">M440DRAFT_1420161</name>
</gene>
<organism evidence="1 2">
    <name type="scientific">Trichoderma longibrachiatum ATCC 18648</name>
    <dbReference type="NCBI Taxonomy" id="983965"/>
    <lineage>
        <taxon>Eukaryota</taxon>
        <taxon>Fungi</taxon>
        <taxon>Dikarya</taxon>
        <taxon>Ascomycota</taxon>
        <taxon>Pezizomycotina</taxon>
        <taxon>Sordariomycetes</taxon>
        <taxon>Hypocreomycetidae</taxon>
        <taxon>Hypocreales</taxon>
        <taxon>Hypocreaceae</taxon>
        <taxon>Trichoderma</taxon>
    </lineage>
</organism>
<sequence>MAHTGNLGCTVMAKPENAEKKKFTGFLGCTVMAKPAANDKKFTGNLGCTVIVIADDVRA</sequence>
<reference evidence="1 2" key="1">
    <citation type="submission" date="2016-07" db="EMBL/GenBank/DDBJ databases">
        <title>Multiple horizontal gene transfer events from other fungi enriched the ability of initially mycotrophic Trichoderma (Ascomycota) to feed on dead plant biomass.</title>
        <authorList>
            <consortium name="DOE Joint Genome Institute"/>
            <person name="Aerts A."/>
            <person name="Atanasova L."/>
            <person name="Chenthamara K."/>
            <person name="Zhang J."/>
            <person name="Grujic M."/>
            <person name="Henrissat B."/>
            <person name="Kuo A."/>
            <person name="Salamov A."/>
            <person name="Lipzen A."/>
            <person name="Labutti K."/>
            <person name="Barry K."/>
            <person name="Miao Y."/>
            <person name="Rahimi M.J."/>
            <person name="Shen Q."/>
            <person name="Grigoriev I.V."/>
            <person name="Kubicek C.P."/>
            <person name="Druzhinina I.S."/>
        </authorList>
    </citation>
    <scope>NUCLEOTIDE SEQUENCE [LARGE SCALE GENOMIC DNA]</scope>
    <source>
        <strain evidence="1 2">ATCC 18648</strain>
    </source>
</reference>
<proteinExistence type="predicted"/>
<dbReference type="AlphaFoldDB" id="A0A2T4CE92"/>
<name>A0A2T4CE92_TRILO</name>
<dbReference type="EMBL" id="KZ679128">
    <property type="protein sequence ID" value="PTB79852.1"/>
    <property type="molecule type" value="Genomic_DNA"/>
</dbReference>
<accession>A0A2T4CE92</accession>
<evidence type="ECO:0000313" key="1">
    <source>
        <dbReference type="EMBL" id="PTB79852.1"/>
    </source>
</evidence>